<keyword evidence="8" id="KW-1185">Reference proteome</keyword>
<comment type="caution">
    <text evidence="7">The sequence shown here is derived from an EMBL/GenBank/DDBJ whole genome shotgun (WGS) entry which is preliminary data.</text>
</comment>
<feature type="chain" id="PRO_5047126833" evidence="6">
    <location>
        <begin position="24"/>
        <end position="321"/>
    </location>
</feature>
<dbReference type="SUPFAM" id="SSF75005">
    <property type="entry name" value="Arabinanase/levansucrase/invertase"/>
    <property type="match status" value="1"/>
</dbReference>
<evidence type="ECO:0000256" key="3">
    <source>
        <dbReference type="ARBA" id="ARBA00022801"/>
    </source>
</evidence>
<dbReference type="PANTHER" id="PTHR43301">
    <property type="entry name" value="ARABINAN ENDO-1,5-ALPHA-L-ARABINOSIDASE"/>
    <property type="match status" value="1"/>
</dbReference>
<sequence>MRTHLLFLLTTLTVTGTAVPASAADYPGPGVVTGDLASHDPSMVRTDAGYLLFATHDRVETRTSPDRIRFDRTGSAFETAPSWVYDYNPDGDVWAPDTSFHNGQYWMYYSASTTGSNHSAIGVATSPTGLPGTWQDHGVVHSTTTGDDHNAIDPNLLVDSRGRWWLSFGSFWTGVRMFQLDPATGKRHPTDQTLHRLASRPEEPHAVEAPAIIEHGGQYYLFVSFDLCCRGVDSTYRIMVGRSADPTGPYLDRDGKPMADGGGTEILAGHDTIIGPGGQSVMPDSDGDLLVYHYYDATAGGDHRLGINLLGWDDQGWPYVR</sequence>
<name>A0ABN3VJG5_9PSEU</name>
<dbReference type="EMBL" id="BAAAUX010000019">
    <property type="protein sequence ID" value="GAA2806289.1"/>
    <property type="molecule type" value="Genomic_DNA"/>
</dbReference>
<dbReference type="Pfam" id="PF04616">
    <property type="entry name" value="Glyco_hydro_43"/>
    <property type="match status" value="1"/>
</dbReference>
<evidence type="ECO:0000256" key="1">
    <source>
        <dbReference type="ARBA" id="ARBA00004834"/>
    </source>
</evidence>
<evidence type="ECO:0000313" key="8">
    <source>
        <dbReference type="Proteomes" id="UP001500979"/>
    </source>
</evidence>
<accession>A0ABN3VJG5</accession>
<feature type="signal peptide" evidence="6">
    <location>
        <begin position="1"/>
        <end position="23"/>
    </location>
</feature>
<dbReference type="InterPro" id="IPR023296">
    <property type="entry name" value="Glyco_hydro_beta-prop_sf"/>
</dbReference>
<evidence type="ECO:0000313" key="7">
    <source>
        <dbReference type="EMBL" id="GAA2806289.1"/>
    </source>
</evidence>
<evidence type="ECO:0000256" key="5">
    <source>
        <dbReference type="PIRNR" id="PIRNR026534"/>
    </source>
</evidence>
<keyword evidence="6" id="KW-0732">Signal</keyword>
<dbReference type="InterPro" id="IPR050727">
    <property type="entry name" value="GH43_arabinanases"/>
</dbReference>
<reference evidence="7 8" key="1">
    <citation type="journal article" date="2019" name="Int. J. Syst. Evol. Microbiol.">
        <title>The Global Catalogue of Microorganisms (GCM) 10K type strain sequencing project: providing services to taxonomists for standard genome sequencing and annotation.</title>
        <authorList>
            <consortium name="The Broad Institute Genomics Platform"/>
            <consortium name="The Broad Institute Genome Sequencing Center for Infectious Disease"/>
            <person name="Wu L."/>
            <person name="Ma J."/>
        </authorList>
    </citation>
    <scope>NUCLEOTIDE SEQUENCE [LARGE SCALE GENOMIC DNA]</scope>
    <source>
        <strain evidence="7 8">JCM 9383</strain>
    </source>
</reference>
<evidence type="ECO:0000256" key="6">
    <source>
        <dbReference type="SAM" id="SignalP"/>
    </source>
</evidence>
<dbReference type="PANTHER" id="PTHR43301:SF3">
    <property type="entry name" value="ARABINAN ENDO-1,5-ALPHA-L-ARABINOSIDASE A-RELATED"/>
    <property type="match status" value="1"/>
</dbReference>
<comment type="similarity">
    <text evidence="2 5">Belongs to the glycosyl hydrolase 43 family.</text>
</comment>
<dbReference type="Gene3D" id="2.115.10.20">
    <property type="entry name" value="Glycosyl hydrolase domain, family 43"/>
    <property type="match status" value="1"/>
</dbReference>
<proteinExistence type="inferred from homology"/>
<keyword evidence="3 5" id="KW-0378">Hydrolase</keyword>
<keyword evidence="4 5" id="KW-0326">Glycosidase</keyword>
<comment type="pathway">
    <text evidence="1 5">Glycan metabolism; L-arabinan degradation.</text>
</comment>
<dbReference type="PIRSF" id="PIRSF026534">
    <property type="entry name" value="Endo_alpha-L-arabinosidase"/>
    <property type="match status" value="1"/>
</dbReference>
<dbReference type="CDD" id="cd08998">
    <property type="entry name" value="GH43_Arb43a-like"/>
    <property type="match status" value="1"/>
</dbReference>
<dbReference type="RefSeq" id="WP_344683107.1">
    <property type="nucleotide sequence ID" value="NZ_BAAAUX010000019.1"/>
</dbReference>
<dbReference type="Proteomes" id="UP001500979">
    <property type="component" value="Unassembled WGS sequence"/>
</dbReference>
<dbReference type="InterPro" id="IPR006710">
    <property type="entry name" value="Glyco_hydro_43"/>
</dbReference>
<organism evidence="7 8">
    <name type="scientific">Saccharopolyspora taberi</name>
    <dbReference type="NCBI Taxonomy" id="60895"/>
    <lineage>
        <taxon>Bacteria</taxon>
        <taxon>Bacillati</taxon>
        <taxon>Actinomycetota</taxon>
        <taxon>Actinomycetes</taxon>
        <taxon>Pseudonocardiales</taxon>
        <taxon>Pseudonocardiaceae</taxon>
        <taxon>Saccharopolyspora</taxon>
    </lineage>
</organism>
<protein>
    <submittedName>
        <fullName evidence="7">Arabinan endo-1,5-alpha-L-arabinosidase</fullName>
    </submittedName>
</protein>
<evidence type="ECO:0000256" key="2">
    <source>
        <dbReference type="ARBA" id="ARBA00009865"/>
    </source>
</evidence>
<evidence type="ECO:0000256" key="4">
    <source>
        <dbReference type="ARBA" id="ARBA00023295"/>
    </source>
</evidence>
<dbReference type="InterPro" id="IPR016840">
    <property type="entry name" value="Glyco_hydro_43_endo_a_Ara-ase"/>
</dbReference>
<gene>
    <name evidence="7" type="ORF">GCM10010470_46940</name>
</gene>